<protein>
    <submittedName>
        <fullName evidence="1">Uncharacterized protein</fullName>
    </submittedName>
</protein>
<evidence type="ECO:0000313" key="1">
    <source>
        <dbReference type="EMBL" id="JAH01775.1"/>
    </source>
</evidence>
<proteinExistence type="predicted"/>
<sequence>MISSFPSDPPPHLLSCQSSTLYKVHHKAVLEEVLNSPENTCFVFR</sequence>
<reference evidence="1" key="2">
    <citation type="journal article" date="2015" name="Fish Shellfish Immunol.">
        <title>Early steps in the European eel (Anguilla anguilla)-Vibrio vulnificus interaction in the gills: Role of the RtxA13 toxin.</title>
        <authorList>
            <person name="Callol A."/>
            <person name="Pajuelo D."/>
            <person name="Ebbesson L."/>
            <person name="Teles M."/>
            <person name="MacKenzie S."/>
            <person name="Amaro C."/>
        </authorList>
    </citation>
    <scope>NUCLEOTIDE SEQUENCE</scope>
</reference>
<dbReference type="AlphaFoldDB" id="A0A0E9PCL2"/>
<name>A0A0E9PCL2_ANGAN</name>
<accession>A0A0E9PCL2</accession>
<organism evidence="1">
    <name type="scientific">Anguilla anguilla</name>
    <name type="common">European freshwater eel</name>
    <name type="synonym">Muraena anguilla</name>
    <dbReference type="NCBI Taxonomy" id="7936"/>
    <lineage>
        <taxon>Eukaryota</taxon>
        <taxon>Metazoa</taxon>
        <taxon>Chordata</taxon>
        <taxon>Craniata</taxon>
        <taxon>Vertebrata</taxon>
        <taxon>Euteleostomi</taxon>
        <taxon>Actinopterygii</taxon>
        <taxon>Neopterygii</taxon>
        <taxon>Teleostei</taxon>
        <taxon>Anguilliformes</taxon>
        <taxon>Anguillidae</taxon>
        <taxon>Anguilla</taxon>
    </lineage>
</organism>
<reference evidence="1" key="1">
    <citation type="submission" date="2014-11" db="EMBL/GenBank/DDBJ databases">
        <authorList>
            <person name="Amaro Gonzalez C."/>
        </authorList>
    </citation>
    <scope>NUCLEOTIDE SEQUENCE</scope>
</reference>
<dbReference type="EMBL" id="GBXM01106802">
    <property type="protein sequence ID" value="JAH01775.1"/>
    <property type="molecule type" value="Transcribed_RNA"/>
</dbReference>